<feature type="region of interest" description="Disordered" evidence="1">
    <location>
        <begin position="94"/>
        <end position="116"/>
    </location>
</feature>
<evidence type="ECO:0000313" key="2">
    <source>
        <dbReference type="EMBL" id="GKT27433.1"/>
    </source>
</evidence>
<dbReference type="EMBL" id="BQXS01000014">
    <property type="protein sequence ID" value="GKT27433.1"/>
    <property type="molecule type" value="Genomic_DNA"/>
</dbReference>
<feature type="compositionally biased region" description="Low complexity" evidence="1">
    <location>
        <begin position="98"/>
        <end position="109"/>
    </location>
</feature>
<keyword evidence="3" id="KW-1185">Reference proteome</keyword>
<comment type="caution">
    <text evidence="2">The sequence shown here is derived from an EMBL/GenBank/DDBJ whole genome shotgun (WGS) entry which is preliminary data.</text>
</comment>
<evidence type="ECO:0000313" key="3">
    <source>
        <dbReference type="Proteomes" id="UP001057375"/>
    </source>
</evidence>
<organism evidence="2 3">
    <name type="scientific">Aduncisulcus paluster</name>
    <dbReference type="NCBI Taxonomy" id="2918883"/>
    <lineage>
        <taxon>Eukaryota</taxon>
        <taxon>Metamonada</taxon>
        <taxon>Carpediemonas-like organisms</taxon>
        <taxon>Aduncisulcus</taxon>
    </lineage>
</organism>
<proteinExistence type="predicted"/>
<sequence>MMLCHSQNSDGSEVHVSSNQNITSAIKRRFYSDDFFHPISPSLPSDSLFTNHSPSHLLSSISGLHSVPQLKFHCSSQLSPFFLFDNVLSDYTPPPTHSIESPPSSLSNSDSDESDVSIDTCSQKMTEIRVCPASPTDFSSTSSLRMSSECLCPLFADSIESTDVTDSTECSTSSTEGFASSSDSIAALFDHSPRIQPGPVMICSGPLESATVHSCPSDALIHSTIDDFLSPSGSLQDPPSDDKTRACLSESVSSVGSVSSVCEYDASALTTCSSQSQQDSHSLLYSQAYIDDLIECEILRNGGQVARNLVIAFESLECKPLKLTEE</sequence>
<accession>A0ABQ5K4D5</accession>
<name>A0ABQ5K4D5_9EUKA</name>
<dbReference type="Proteomes" id="UP001057375">
    <property type="component" value="Unassembled WGS sequence"/>
</dbReference>
<reference evidence="2" key="1">
    <citation type="submission" date="2022-03" db="EMBL/GenBank/DDBJ databases">
        <title>Draft genome sequence of Aduncisulcus paluster, a free-living microaerophilic Fornicata.</title>
        <authorList>
            <person name="Yuyama I."/>
            <person name="Kume K."/>
            <person name="Tamura T."/>
            <person name="Inagaki Y."/>
            <person name="Hashimoto T."/>
        </authorList>
    </citation>
    <scope>NUCLEOTIDE SEQUENCE</scope>
    <source>
        <strain evidence="2">NY0171</strain>
    </source>
</reference>
<protein>
    <submittedName>
        <fullName evidence="2">Uncharacterized protein</fullName>
    </submittedName>
</protein>
<evidence type="ECO:0000256" key="1">
    <source>
        <dbReference type="SAM" id="MobiDB-lite"/>
    </source>
</evidence>
<gene>
    <name evidence="2" type="ORF">ADUPG1_000040</name>
</gene>